<dbReference type="InterPro" id="IPR036869">
    <property type="entry name" value="J_dom_sf"/>
</dbReference>
<dbReference type="GO" id="GO:0005783">
    <property type="term" value="C:endoplasmic reticulum"/>
    <property type="evidence" value="ECO:0007669"/>
    <property type="project" value="UniProtKB-ARBA"/>
</dbReference>
<dbReference type="SMART" id="SM00271">
    <property type="entry name" value="DnaJ"/>
    <property type="match status" value="1"/>
</dbReference>
<protein>
    <recommendedName>
        <fullName evidence="1">J domain-containing protein</fullName>
    </recommendedName>
</protein>
<gene>
    <name evidence="2" type="ORF">LUZ63_001399</name>
</gene>
<name>A0A9Q0CWT6_9POAL</name>
<sequence length="489" mass="56399">MAMRVRDIQTLRSLLSEALSPLHCRLSGIPFKRDRSQSTSSERHPLEWENFTGKSAYEILRVSQSSSFAEIKSSFRKLAKETHPDVVSSLDNNSAASQQFIQILAAYEILSDSKKRAHYDTFLLSQKRARNNQNMHHNIYTTYTTNQSIVITRESNVVEWLKWYRLTVDEIISQKRTAEGSSYLDKLENELYSAIRSAYYGPHIGSMDLLPDCFEAEERSVHDTSELLHLVSGRDLFGIVHVVDDSIKKLSHKCQNNFIRTEKDTCQKEEGLSGAYKDLELHICGKIVATASRRAECNCIDESSARSEDHIHVFLPLDQLDSCISDRHRVLLGTITGLETSGEGGSCTVYDENGTMTHTIMKHRTLLVKHMHWYRIGGEISICECRSSRARLPPSRYWLFEPRCYMHDIGGWYVETFGRDNKGRAVLSPRHWDSFADCTEKRLHPAMYLMALAYRSLDLEEAHKRKWSMLKFDFLDHLYKKFFCNEVSK</sequence>
<dbReference type="OrthoDB" id="445556at2759"/>
<dbReference type="InterPro" id="IPR018253">
    <property type="entry name" value="DnaJ_domain_CS"/>
</dbReference>
<dbReference type="CDD" id="cd06257">
    <property type="entry name" value="DnaJ"/>
    <property type="match status" value="1"/>
</dbReference>
<dbReference type="AlphaFoldDB" id="A0A9Q0CWT6"/>
<dbReference type="PROSITE" id="PS50076">
    <property type="entry name" value="DNAJ_2"/>
    <property type="match status" value="1"/>
</dbReference>
<dbReference type="Pfam" id="PF00226">
    <property type="entry name" value="DnaJ"/>
    <property type="match status" value="1"/>
</dbReference>
<dbReference type="PANTHER" id="PTHR45286:SF1">
    <property type="entry name" value="CHAPERONE DNAJ-DOMAIN SUPERFAMILY PROTEIN"/>
    <property type="match status" value="1"/>
</dbReference>
<reference evidence="2" key="1">
    <citation type="journal article" date="2022" name="Cell">
        <title>Repeat-based holocentromeres influence genome architecture and karyotype evolution.</title>
        <authorList>
            <person name="Hofstatter P.G."/>
            <person name="Thangavel G."/>
            <person name="Lux T."/>
            <person name="Neumann P."/>
            <person name="Vondrak T."/>
            <person name="Novak P."/>
            <person name="Zhang M."/>
            <person name="Costa L."/>
            <person name="Castellani M."/>
            <person name="Scott A."/>
            <person name="Toegelov H."/>
            <person name="Fuchs J."/>
            <person name="Mata-Sucre Y."/>
            <person name="Dias Y."/>
            <person name="Vanzela A.L.L."/>
            <person name="Huettel B."/>
            <person name="Almeida C.C.S."/>
            <person name="Simkova H."/>
            <person name="Souza G."/>
            <person name="Pedrosa-Harand A."/>
            <person name="Macas J."/>
            <person name="Mayer K.F.X."/>
            <person name="Houben A."/>
            <person name="Marques A."/>
        </authorList>
    </citation>
    <scope>NUCLEOTIDE SEQUENCE</scope>
    <source>
        <strain evidence="2">RhyBre1mFocal</strain>
    </source>
</reference>
<dbReference type="InterPro" id="IPR001623">
    <property type="entry name" value="DnaJ_domain"/>
</dbReference>
<dbReference type="SUPFAM" id="SSF46565">
    <property type="entry name" value="Chaperone J-domain"/>
    <property type="match status" value="1"/>
</dbReference>
<dbReference type="Proteomes" id="UP001151287">
    <property type="component" value="Unassembled WGS sequence"/>
</dbReference>
<dbReference type="Gene3D" id="1.10.287.110">
    <property type="entry name" value="DnaJ domain"/>
    <property type="match status" value="1"/>
</dbReference>
<evidence type="ECO:0000313" key="3">
    <source>
        <dbReference type="Proteomes" id="UP001151287"/>
    </source>
</evidence>
<dbReference type="PANTHER" id="PTHR45286">
    <property type="entry name" value="CHAPERONE DNAJ-DOMAIN SUPERFAMILY PROTEIN"/>
    <property type="match status" value="1"/>
</dbReference>
<evidence type="ECO:0000313" key="2">
    <source>
        <dbReference type="EMBL" id="KAJ1701620.1"/>
    </source>
</evidence>
<feature type="domain" description="J" evidence="1">
    <location>
        <begin position="55"/>
        <end position="123"/>
    </location>
</feature>
<organism evidence="2 3">
    <name type="scientific">Rhynchospora breviuscula</name>
    <dbReference type="NCBI Taxonomy" id="2022672"/>
    <lineage>
        <taxon>Eukaryota</taxon>
        <taxon>Viridiplantae</taxon>
        <taxon>Streptophyta</taxon>
        <taxon>Embryophyta</taxon>
        <taxon>Tracheophyta</taxon>
        <taxon>Spermatophyta</taxon>
        <taxon>Magnoliopsida</taxon>
        <taxon>Liliopsida</taxon>
        <taxon>Poales</taxon>
        <taxon>Cyperaceae</taxon>
        <taxon>Cyperoideae</taxon>
        <taxon>Rhynchosporeae</taxon>
        <taxon>Rhynchospora</taxon>
    </lineage>
</organism>
<dbReference type="PRINTS" id="PR00625">
    <property type="entry name" value="JDOMAIN"/>
</dbReference>
<accession>A0A9Q0CWT6</accession>
<keyword evidence="3" id="KW-1185">Reference proteome</keyword>
<comment type="caution">
    <text evidence="2">The sequence shown here is derived from an EMBL/GenBank/DDBJ whole genome shotgun (WGS) entry which is preliminary data.</text>
</comment>
<dbReference type="EMBL" id="JAMQYH010000001">
    <property type="protein sequence ID" value="KAJ1701620.1"/>
    <property type="molecule type" value="Genomic_DNA"/>
</dbReference>
<dbReference type="PROSITE" id="PS00636">
    <property type="entry name" value="DNAJ_1"/>
    <property type="match status" value="1"/>
</dbReference>
<proteinExistence type="predicted"/>
<evidence type="ECO:0000259" key="1">
    <source>
        <dbReference type="PROSITE" id="PS50076"/>
    </source>
</evidence>